<protein>
    <submittedName>
        <fullName evidence="1">Uncharacterized protein</fullName>
    </submittedName>
</protein>
<evidence type="ECO:0000313" key="1">
    <source>
        <dbReference type="EMBL" id="AFM40988.1"/>
    </source>
</evidence>
<name>I4D5B4_DESAJ</name>
<organism evidence="1 2">
    <name type="scientific">Desulfosporosinus acidiphilus (strain DSM 22704 / JCM 16185 / SJ4)</name>
    <dbReference type="NCBI Taxonomy" id="646529"/>
    <lineage>
        <taxon>Bacteria</taxon>
        <taxon>Bacillati</taxon>
        <taxon>Bacillota</taxon>
        <taxon>Clostridia</taxon>
        <taxon>Eubacteriales</taxon>
        <taxon>Desulfitobacteriaceae</taxon>
        <taxon>Desulfosporosinus</taxon>
    </lineage>
</organism>
<dbReference type="HOGENOM" id="CLU_3215278_0_0_9"/>
<keyword evidence="2" id="KW-1185">Reference proteome</keyword>
<gene>
    <name evidence="1" type="ordered locus">Desaci_2013</name>
</gene>
<reference evidence="1 2" key="1">
    <citation type="journal article" date="2012" name="J. Bacteriol.">
        <title>Complete genome sequences of Desulfosporosinus orientis DSM765T, Desulfosporosinus youngiae DSM17734T, Desulfosporosinus meridiei DSM13257T, and Desulfosporosinus acidiphilus DSM22704T.</title>
        <authorList>
            <person name="Pester M."/>
            <person name="Brambilla E."/>
            <person name="Alazard D."/>
            <person name="Rattei T."/>
            <person name="Weinmaier T."/>
            <person name="Han J."/>
            <person name="Lucas S."/>
            <person name="Lapidus A."/>
            <person name="Cheng J.F."/>
            <person name="Goodwin L."/>
            <person name="Pitluck S."/>
            <person name="Peters L."/>
            <person name="Ovchinnikova G."/>
            <person name="Teshima H."/>
            <person name="Detter J.C."/>
            <person name="Han C.S."/>
            <person name="Tapia R."/>
            <person name="Land M.L."/>
            <person name="Hauser L."/>
            <person name="Kyrpides N.C."/>
            <person name="Ivanova N.N."/>
            <person name="Pagani I."/>
            <person name="Huntmann M."/>
            <person name="Wei C.L."/>
            <person name="Davenport K.W."/>
            <person name="Daligault H."/>
            <person name="Chain P.S."/>
            <person name="Chen A."/>
            <person name="Mavromatis K."/>
            <person name="Markowitz V."/>
            <person name="Szeto E."/>
            <person name="Mikhailova N."/>
            <person name="Pati A."/>
            <person name="Wagner M."/>
            <person name="Woyke T."/>
            <person name="Ollivier B."/>
            <person name="Klenk H.P."/>
            <person name="Spring S."/>
            <person name="Loy A."/>
        </authorList>
    </citation>
    <scope>NUCLEOTIDE SEQUENCE [LARGE SCALE GENOMIC DNA]</scope>
    <source>
        <strain evidence="2">DSM 22704 / JCM 16185 / SJ4</strain>
    </source>
</reference>
<sequence>MTSKIVRFITINFSLNPKYYIVKYGLEDIAKTIEDFRNDLNKRR</sequence>
<accession>I4D5B4</accession>
<dbReference type="KEGG" id="dai:Desaci_2013"/>
<dbReference type="STRING" id="646529.Desaci_2013"/>
<dbReference type="EMBL" id="CP003639">
    <property type="protein sequence ID" value="AFM40988.1"/>
    <property type="molecule type" value="Genomic_DNA"/>
</dbReference>
<dbReference type="Proteomes" id="UP000002892">
    <property type="component" value="Chromosome"/>
</dbReference>
<evidence type="ECO:0000313" key="2">
    <source>
        <dbReference type="Proteomes" id="UP000002892"/>
    </source>
</evidence>
<dbReference type="AlphaFoldDB" id="I4D5B4"/>
<proteinExistence type="predicted"/>
<dbReference type="RefSeq" id="WP_014826993.1">
    <property type="nucleotide sequence ID" value="NC_018068.1"/>
</dbReference>